<evidence type="ECO:0000259" key="2">
    <source>
        <dbReference type="Pfam" id="PF02541"/>
    </source>
</evidence>
<organism evidence="4 5">
    <name type="scientific">Mammaliicoccus stepanovicii</name>
    <dbReference type="NCBI Taxonomy" id="643214"/>
    <lineage>
        <taxon>Bacteria</taxon>
        <taxon>Bacillati</taxon>
        <taxon>Bacillota</taxon>
        <taxon>Bacilli</taxon>
        <taxon>Bacillales</taxon>
        <taxon>Staphylococcaceae</taxon>
        <taxon>Mammaliicoccus</taxon>
    </lineage>
</organism>
<dbReference type="InterPro" id="IPR048950">
    <property type="entry name" value="Ppx_GppA_C"/>
</dbReference>
<dbReference type="SUPFAM" id="SSF109604">
    <property type="entry name" value="HD-domain/PDEase-like"/>
    <property type="match status" value="1"/>
</dbReference>
<dbReference type="InterPro" id="IPR003695">
    <property type="entry name" value="Ppx_GppA_N"/>
</dbReference>
<dbReference type="Pfam" id="PF21447">
    <property type="entry name" value="Ppx-GppA_III"/>
    <property type="match status" value="1"/>
</dbReference>
<dbReference type="CDD" id="cd24052">
    <property type="entry name" value="ASKHA_NBD_HpPPX-GppA-like"/>
    <property type="match status" value="1"/>
</dbReference>
<accession>A0A239YVV6</accession>
<feature type="domain" description="Ppx/GppA phosphatase N-terminal" evidence="2">
    <location>
        <begin position="27"/>
        <end position="303"/>
    </location>
</feature>
<dbReference type="Gene3D" id="3.30.420.150">
    <property type="entry name" value="Exopolyphosphatase. Domain 2"/>
    <property type="match status" value="1"/>
</dbReference>
<reference evidence="4 5" key="1">
    <citation type="submission" date="2017-06" db="EMBL/GenBank/DDBJ databases">
        <authorList>
            <consortium name="Pathogen Informatics"/>
        </authorList>
    </citation>
    <scope>NUCLEOTIDE SEQUENCE [LARGE SCALE GENOMIC DNA]</scope>
    <source>
        <strain evidence="4 5">NCTC13839</strain>
    </source>
</reference>
<keyword evidence="4" id="KW-0378">Hydrolase</keyword>
<evidence type="ECO:0000313" key="4">
    <source>
        <dbReference type="EMBL" id="SNV62880.1"/>
    </source>
</evidence>
<dbReference type="EC" id="3.6.1.11" evidence="4"/>
<sequence>MKRIGLIDIGSNTIRLVIFECSYSSGLNELQNIKTPARLSQYLTDDKVMKQEGIDILVDTLTSFKKVAEKFSVDKLVPAATAAIRQSTNLKQIVKEVKDKANLEIQIIPEEDEAFYGFYAATHTLNIVNGMTVDIGGGSTEVTYFEDKTLQESVSFPFGVVTLEKMFFENKDHNDKSAIKKCEKFVKEQFESKKWIKDKGVPIIGIGGSARNNARIHQALHDYPIAGVHGYDMYQKDLEEVLYVLKNASKSELKDLDGLSRDRIDIIMPSAIVFNALFEISHASHFTFSRKGLREGVAMTMLKQDFPKLFNKDKVAPDALRFLANEYHINPSNGRQRMKLGELLLNQLNDKIDLNISDSDKALFKEALYLYYLGSYIDADSSSQHTYYIIANSSINGLSHKERVKLALLASFKNKSLLKYYVKDTAWFKDSEIEQIQKLGGIIKFAHALNVSNTDCVTTLQLQEEKEDYELIVKYVTDPIAEAYQSERQKKHLEKLLSKKLYIQFTKG</sequence>
<evidence type="ECO:0000313" key="5">
    <source>
        <dbReference type="Proteomes" id="UP000242084"/>
    </source>
</evidence>
<dbReference type="PANTHER" id="PTHR30005:SF0">
    <property type="entry name" value="RETROGRADE REGULATION PROTEIN 2"/>
    <property type="match status" value="1"/>
</dbReference>
<dbReference type="AlphaFoldDB" id="A0A239YVV6"/>
<dbReference type="KEGG" id="sste:SAMEA4384403_0891"/>
<dbReference type="Pfam" id="PF02541">
    <property type="entry name" value="Ppx-GppA"/>
    <property type="match status" value="1"/>
</dbReference>
<dbReference type="SUPFAM" id="SSF53067">
    <property type="entry name" value="Actin-like ATPase domain"/>
    <property type="match status" value="2"/>
</dbReference>
<comment type="similarity">
    <text evidence="1">Belongs to the GppA/Ppx family.</text>
</comment>
<dbReference type="PANTHER" id="PTHR30005">
    <property type="entry name" value="EXOPOLYPHOSPHATASE"/>
    <property type="match status" value="1"/>
</dbReference>
<dbReference type="GO" id="GO:0004309">
    <property type="term" value="F:exopolyphosphatase activity"/>
    <property type="evidence" value="ECO:0007669"/>
    <property type="project" value="UniProtKB-EC"/>
</dbReference>
<gene>
    <name evidence="4" type="primary">ppx</name>
    <name evidence="4" type="ORF">SAMEA4384403_00891</name>
</gene>
<dbReference type="Gene3D" id="1.10.3210.10">
    <property type="entry name" value="Hypothetical protein af1432"/>
    <property type="match status" value="1"/>
</dbReference>
<dbReference type="OrthoDB" id="9807195at2"/>
<proteinExistence type="inferred from homology"/>
<evidence type="ECO:0000256" key="1">
    <source>
        <dbReference type="ARBA" id="ARBA00007125"/>
    </source>
</evidence>
<dbReference type="RefSeq" id="WP_095087197.1">
    <property type="nucleotide sequence ID" value="NZ_BMDM01000002.1"/>
</dbReference>
<evidence type="ECO:0000259" key="3">
    <source>
        <dbReference type="Pfam" id="PF21447"/>
    </source>
</evidence>
<dbReference type="EMBL" id="LT906462">
    <property type="protein sequence ID" value="SNV62880.1"/>
    <property type="molecule type" value="Genomic_DNA"/>
</dbReference>
<dbReference type="Proteomes" id="UP000242084">
    <property type="component" value="Chromosome 1"/>
</dbReference>
<dbReference type="InterPro" id="IPR043129">
    <property type="entry name" value="ATPase_NBD"/>
</dbReference>
<protein>
    <submittedName>
        <fullName evidence="4">Putative exopolyphosphatase</fullName>
        <ecNumber evidence="4">3.6.1.11</ecNumber>
    </submittedName>
</protein>
<dbReference type="Gene3D" id="3.30.420.40">
    <property type="match status" value="1"/>
</dbReference>
<dbReference type="GO" id="GO:0006357">
    <property type="term" value="P:regulation of transcription by RNA polymerase II"/>
    <property type="evidence" value="ECO:0007669"/>
    <property type="project" value="TreeGrafter"/>
</dbReference>
<feature type="domain" description="Ppx/GppA phosphatase C-terminal" evidence="3">
    <location>
        <begin position="323"/>
        <end position="474"/>
    </location>
</feature>
<dbReference type="InterPro" id="IPR050273">
    <property type="entry name" value="GppA/Ppx_hydrolase"/>
</dbReference>
<name>A0A239YVV6_9STAP</name>
<keyword evidence="5" id="KW-1185">Reference proteome</keyword>